<dbReference type="Pfam" id="PF01896">
    <property type="entry name" value="DNA_primase_S"/>
    <property type="match status" value="1"/>
</dbReference>
<dbReference type="Gene3D" id="3.90.920.10">
    <property type="entry name" value="DNA primase, PRIM domain"/>
    <property type="match status" value="1"/>
</dbReference>
<keyword evidence="2 10" id="KW-0240">DNA-directed RNA polymerase</keyword>
<name>A0A3S3S8W2_9ACAR</name>
<evidence type="ECO:0000256" key="3">
    <source>
        <dbReference type="ARBA" id="ARBA00022515"/>
    </source>
</evidence>
<keyword evidence="4 10" id="KW-0808">Transferase</keyword>
<proteinExistence type="inferred from homology"/>
<evidence type="ECO:0000256" key="10">
    <source>
        <dbReference type="RuleBase" id="RU003514"/>
    </source>
</evidence>
<dbReference type="PANTHER" id="PTHR10536">
    <property type="entry name" value="DNA PRIMASE SMALL SUBUNIT"/>
    <property type="match status" value="1"/>
</dbReference>
<comment type="similarity">
    <text evidence="1 10">Belongs to the eukaryotic-type primase small subunit family.</text>
</comment>
<evidence type="ECO:0000256" key="5">
    <source>
        <dbReference type="ARBA" id="ARBA00022695"/>
    </source>
</evidence>
<comment type="caution">
    <text evidence="11">The sequence shown here is derived from an EMBL/GenBank/DDBJ whole genome shotgun (WGS) entry which is preliminary data.</text>
</comment>
<evidence type="ECO:0000256" key="7">
    <source>
        <dbReference type="ARBA" id="ARBA00022723"/>
    </source>
</evidence>
<evidence type="ECO:0000256" key="9">
    <source>
        <dbReference type="ARBA" id="ARBA00023163"/>
    </source>
</evidence>
<evidence type="ECO:0000256" key="2">
    <source>
        <dbReference type="ARBA" id="ARBA00022478"/>
    </source>
</evidence>
<dbReference type="CDD" id="cd04860">
    <property type="entry name" value="AE_Prim_S"/>
    <property type="match status" value="1"/>
</dbReference>
<dbReference type="GO" id="GO:0005658">
    <property type="term" value="C:alpha DNA polymerase:primase complex"/>
    <property type="evidence" value="ECO:0007669"/>
    <property type="project" value="UniProtKB-ARBA"/>
</dbReference>
<evidence type="ECO:0000313" key="12">
    <source>
        <dbReference type="Proteomes" id="UP000285301"/>
    </source>
</evidence>
<dbReference type="NCBIfam" id="TIGR00335">
    <property type="entry name" value="primase_sml"/>
    <property type="match status" value="1"/>
</dbReference>
<evidence type="ECO:0000256" key="4">
    <source>
        <dbReference type="ARBA" id="ARBA00022679"/>
    </source>
</evidence>
<sequence>MDSNENNDFLESLRVYYKLLFPYRQFYKWLTFGDENGNFFKRREFSFTLTGDIYIRYQCFQNRNEMEKAIQNKLPEKIDFGAVYNIRPDEGKKNLVSCFPIERELIFDVDINDYDDVRSCCEGSSICLKCWPFLTIAMKILHRTLTEDFGFEHILFVFSGRRGIHCWVLDRRARELSDKARAAIVSYISLVEGGAYQSKRVNLDSSRSLHPSVSESLKIVDSYFESLIVEKQRFFDNVENVKKCIDWCTDPELKSTLSIKFLENKNSIKNSSEVWLNFKNIVEGCLNSNKNIGSRRRSKHYLAELQLQLLYPRLDANVSKTMNHLLKSPFSVHPKTGRVCVPIDIEKVDSFNPFTVPQINELIVEINEFDKKSKNDDASNVKTFEKTSLRESIRFFDKFVEKFVDKCKKEKKPKQDINF</sequence>
<evidence type="ECO:0000256" key="8">
    <source>
        <dbReference type="ARBA" id="ARBA00022833"/>
    </source>
</evidence>
<evidence type="ECO:0000313" key="11">
    <source>
        <dbReference type="EMBL" id="RWS12090.1"/>
    </source>
</evidence>
<keyword evidence="8" id="KW-0862">Zinc</keyword>
<dbReference type="EMBL" id="NCKU01001447">
    <property type="protein sequence ID" value="RWS12090.1"/>
    <property type="molecule type" value="Genomic_DNA"/>
</dbReference>
<dbReference type="InterPro" id="IPR002755">
    <property type="entry name" value="DNA_primase_S"/>
</dbReference>
<dbReference type="FunFam" id="3.90.920.10:FF:000003">
    <property type="entry name" value="DNA primase"/>
    <property type="match status" value="1"/>
</dbReference>
<keyword evidence="7" id="KW-0479">Metal-binding</keyword>
<keyword evidence="9" id="KW-0804">Transcription</keyword>
<accession>A0A3S3S8W2</accession>
<evidence type="ECO:0000256" key="6">
    <source>
        <dbReference type="ARBA" id="ARBA00022705"/>
    </source>
</evidence>
<dbReference type="EC" id="2.7.7.-" evidence="10"/>
<keyword evidence="12" id="KW-1185">Reference proteome</keyword>
<dbReference type="InterPro" id="IPR014052">
    <property type="entry name" value="DNA_primase_ssu_euk/arc"/>
</dbReference>
<dbReference type="AlphaFoldDB" id="A0A3S3S8W2"/>
<dbReference type="SUPFAM" id="SSF56747">
    <property type="entry name" value="Prim-pol domain"/>
    <property type="match status" value="1"/>
</dbReference>
<dbReference type="Proteomes" id="UP000285301">
    <property type="component" value="Unassembled WGS sequence"/>
</dbReference>
<evidence type="ECO:0000256" key="1">
    <source>
        <dbReference type="ARBA" id="ARBA00009762"/>
    </source>
</evidence>
<keyword evidence="3 10" id="KW-0639">Primosome</keyword>
<keyword evidence="5" id="KW-0548">Nucleotidyltransferase</keyword>
<protein>
    <recommendedName>
        <fullName evidence="10">DNA primase</fullName>
        <ecNumber evidence="10">2.7.7.-</ecNumber>
    </recommendedName>
</protein>
<gene>
    <name evidence="11" type="ORF">B4U79_04281</name>
</gene>
<dbReference type="GO" id="GO:0003899">
    <property type="term" value="F:DNA-directed RNA polymerase activity"/>
    <property type="evidence" value="ECO:0007669"/>
    <property type="project" value="InterPro"/>
</dbReference>
<reference evidence="11 12" key="1">
    <citation type="journal article" date="2018" name="Gigascience">
        <title>Genomes of trombidid mites reveal novel predicted allergens and laterally-transferred genes associated with secondary metabolism.</title>
        <authorList>
            <person name="Dong X."/>
            <person name="Chaisiri K."/>
            <person name="Xia D."/>
            <person name="Armstrong S.D."/>
            <person name="Fang Y."/>
            <person name="Donnelly M.J."/>
            <person name="Kadowaki T."/>
            <person name="McGarry J.W."/>
            <person name="Darby A.C."/>
            <person name="Makepeace B.L."/>
        </authorList>
    </citation>
    <scope>NUCLEOTIDE SEQUENCE [LARGE SCALE GENOMIC DNA]</scope>
    <source>
        <strain evidence="11">UoL-WK</strain>
    </source>
</reference>
<organism evidence="11 12">
    <name type="scientific">Dinothrombium tinctorium</name>
    <dbReference type="NCBI Taxonomy" id="1965070"/>
    <lineage>
        <taxon>Eukaryota</taxon>
        <taxon>Metazoa</taxon>
        <taxon>Ecdysozoa</taxon>
        <taxon>Arthropoda</taxon>
        <taxon>Chelicerata</taxon>
        <taxon>Arachnida</taxon>
        <taxon>Acari</taxon>
        <taxon>Acariformes</taxon>
        <taxon>Trombidiformes</taxon>
        <taxon>Prostigmata</taxon>
        <taxon>Anystina</taxon>
        <taxon>Parasitengona</taxon>
        <taxon>Trombidioidea</taxon>
        <taxon>Trombidiidae</taxon>
        <taxon>Dinothrombium</taxon>
    </lineage>
</organism>
<dbReference type="GO" id="GO:0046872">
    <property type="term" value="F:metal ion binding"/>
    <property type="evidence" value="ECO:0007669"/>
    <property type="project" value="UniProtKB-KW"/>
</dbReference>
<keyword evidence="6 10" id="KW-0235">DNA replication</keyword>
<dbReference type="STRING" id="1965070.A0A3S3S8W2"/>
<dbReference type="GO" id="GO:0006269">
    <property type="term" value="P:DNA replication, synthesis of primer"/>
    <property type="evidence" value="ECO:0007669"/>
    <property type="project" value="UniProtKB-KW"/>
</dbReference>
<dbReference type="OrthoDB" id="19606at2759"/>